<dbReference type="Proteomes" id="UP000191110">
    <property type="component" value="Unassembled WGS sequence"/>
</dbReference>
<dbReference type="CDD" id="cd00483">
    <property type="entry name" value="HPPK"/>
    <property type="match status" value="1"/>
</dbReference>
<evidence type="ECO:0000256" key="1">
    <source>
        <dbReference type="ARBA" id="ARBA00005051"/>
    </source>
</evidence>
<comment type="caution">
    <text evidence="9">The sequence shown here is derived from an EMBL/GenBank/DDBJ whole genome shotgun (WGS) entry which is preliminary data.</text>
</comment>
<dbReference type="InterPro" id="IPR035907">
    <property type="entry name" value="Hppk_sf"/>
</dbReference>
<dbReference type="UniPathway" id="UPA00077">
    <property type="reaction ID" value="UER00155"/>
</dbReference>
<comment type="pathway">
    <text evidence="1">Cofactor biosynthesis; tetrahydrofolate biosynthesis; 2-amino-4-hydroxy-6-hydroxymethyl-7,8-dihydropteridine diphosphate from 7,8-dihydroneopterin triphosphate: step 4/4.</text>
</comment>
<reference evidence="9 10" key="1">
    <citation type="submission" date="2016-11" db="EMBL/GenBank/DDBJ databases">
        <title>Mixed transmission modes and dynamic genome evolution in an obligate animal-bacterial symbiosis.</title>
        <authorList>
            <person name="Russell S.L."/>
            <person name="Corbett-Detig R.B."/>
            <person name="Cavanaugh C.M."/>
        </authorList>
    </citation>
    <scope>NUCLEOTIDE SEQUENCE [LARGE SCALE GENOMIC DNA]</scope>
    <source>
        <strain evidence="9">Sveles-Q1</strain>
    </source>
</reference>
<dbReference type="PANTHER" id="PTHR43071:SF2">
    <property type="entry name" value="2-AMINO-4-HYDROXY-6-HYDROXYMETHYLDIHYDROPTERIDINE PYROPHOSPHOKINASE"/>
    <property type="match status" value="1"/>
</dbReference>
<dbReference type="Pfam" id="PF01288">
    <property type="entry name" value="HPPK"/>
    <property type="match status" value="1"/>
</dbReference>
<keyword evidence="3" id="KW-0808">Transferase</keyword>
<keyword evidence="7" id="KW-0289">Folate biosynthesis</keyword>
<evidence type="ECO:0000256" key="5">
    <source>
        <dbReference type="ARBA" id="ARBA00022777"/>
    </source>
</evidence>
<accession>A0A1T2L3P9</accession>
<dbReference type="GO" id="GO:0005524">
    <property type="term" value="F:ATP binding"/>
    <property type="evidence" value="ECO:0007669"/>
    <property type="project" value="UniProtKB-KW"/>
</dbReference>
<gene>
    <name evidence="9" type="ORF">BOW53_10540</name>
</gene>
<dbReference type="EC" id="2.7.6.3" evidence="2"/>
<dbReference type="PROSITE" id="PS00794">
    <property type="entry name" value="HPPK"/>
    <property type="match status" value="1"/>
</dbReference>
<dbReference type="AlphaFoldDB" id="A0A1T2L3P9"/>
<protein>
    <recommendedName>
        <fullName evidence="2">2-amino-4-hydroxy-6-hydroxymethyldihydropteridine diphosphokinase</fullName>
        <ecNumber evidence="2">2.7.6.3</ecNumber>
    </recommendedName>
</protein>
<dbReference type="Gene3D" id="3.30.70.560">
    <property type="entry name" value="7,8-Dihydro-6-hydroxymethylpterin-pyrophosphokinase HPPK"/>
    <property type="match status" value="1"/>
</dbReference>
<dbReference type="SUPFAM" id="SSF55083">
    <property type="entry name" value="6-hydroxymethyl-7,8-dihydropterin pyrophosphokinase, HPPK"/>
    <property type="match status" value="1"/>
</dbReference>
<dbReference type="OrthoDB" id="9790168at2"/>
<evidence type="ECO:0000256" key="4">
    <source>
        <dbReference type="ARBA" id="ARBA00022741"/>
    </source>
</evidence>
<dbReference type="InterPro" id="IPR000550">
    <property type="entry name" value="Hppk"/>
</dbReference>
<sequence length="164" mass="18627">MARVFVSLGSNIEREQRIRAAVSEMARCFGELTLSRVYESEAVGFEGDLFYNSVVGFDTDMTVEAVAETLDRIEQEQGRLRGSKRFAPRTLDLDLLLYDDLVVNEPGMQLPRGEINDYAFVLLPLSEIAPDLRHPVSKQRYADLWTAFGDQGQRLWPVDFEFSG</sequence>
<keyword evidence="10" id="KW-1185">Reference proteome</keyword>
<evidence type="ECO:0000256" key="7">
    <source>
        <dbReference type="ARBA" id="ARBA00022909"/>
    </source>
</evidence>
<evidence type="ECO:0000313" key="10">
    <source>
        <dbReference type="Proteomes" id="UP000191110"/>
    </source>
</evidence>
<keyword evidence="5 9" id="KW-0418">Kinase</keyword>
<dbReference type="PANTHER" id="PTHR43071">
    <property type="entry name" value="2-AMINO-4-HYDROXY-6-HYDROXYMETHYLDIHYDROPTERIDINE PYROPHOSPHOKINASE"/>
    <property type="match status" value="1"/>
</dbReference>
<evidence type="ECO:0000256" key="2">
    <source>
        <dbReference type="ARBA" id="ARBA00013253"/>
    </source>
</evidence>
<feature type="domain" description="7,8-dihydro-6-hydroxymethylpterin-pyrophosphokinase" evidence="8">
    <location>
        <begin position="85"/>
        <end position="96"/>
    </location>
</feature>
<dbReference type="RefSeq" id="WP_078484046.1">
    <property type="nucleotide sequence ID" value="NZ_MPRL01000044.1"/>
</dbReference>
<keyword evidence="4" id="KW-0547">Nucleotide-binding</keyword>
<dbReference type="GO" id="GO:0046656">
    <property type="term" value="P:folic acid biosynthetic process"/>
    <property type="evidence" value="ECO:0007669"/>
    <property type="project" value="UniProtKB-KW"/>
</dbReference>
<dbReference type="EMBL" id="MPRL01000044">
    <property type="protein sequence ID" value="OOZ39692.1"/>
    <property type="molecule type" value="Genomic_DNA"/>
</dbReference>
<evidence type="ECO:0000256" key="3">
    <source>
        <dbReference type="ARBA" id="ARBA00022679"/>
    </source>
</evidence>
<evidence type="ECO:0000256" key="6">
    <source>
        <dbReference type="ARBA" id="ARBA00022840"/>
    </source>
</evidence>
<dbReference type="GO" id="GO:0046654">
    <property type="term" value="P:tetrahydrofolate biosynthetic process"/>
    <property type="evidence" value="ECO:0007669"/>
    <property type="project" value="UniProtKB-UniPathway"/>
</dbReference>
<dbReference type="GO" id="GO:0016301">
    <property type="term" value="F:kinase activity"/>
    <property type="evidence" value="ECO:0007669"/>
    <property type="project" value="UniProtKB-KW"/>
</dbReference>
<dbReference type="NCBIfam" id="TIGR01498">
    <property type="entry name" value="folK"/>
    <property type="match status" value="1"/>
</dbReference>
<proteinExistence type="predicted"/>
<evidence type="ECO:0000313" key="9">
    <source>
        <dbReference type="EMBL" id="OOZ39692.1"/>
    </source>
</evidence>
<evidence type="ECO:0000259" key="8">
    <source>
        <dbReference type="PROSITE" id="PS00794"/>
    </source>
</evidence>
<keyword evidence="6" id="KW-0067">ATP-binding</keyword>
<name>A0A1T2L3P9_9GAMM</name>
<organism evidence="9 10">
    <name type="scientific">Solemya pervernicosa gill symbiont</name>
    <dbReference type="NCBI Taxonomy" id="642797"/>
    <lineage>
        <taxon>Bacteria</taxon>
        <taxon>Pseudomonadati</taxon>
        <taxon>Pseudomonadota</taxon>
        <taxon>Gammaproteobacteria</taxon>
        <taxon>sulfur-oxidizing symbionts</taxon>
    </lineage>
</organism>
<dbReference type="GO" id="GO:0003848">
    <property type="term" value="F:2-amino-4-hydroxy-6-hydroxymethyldihydropteridine diphosphokinase activity"/>
    <property type="evidence" value="ECO:0007669"/>
    <property type="project" value="UniProtKB-EC"/>
</dbReference>